<organism evidence="1 2">
    <name type="scientific">Roseovarius albus</name>
    <dbReference type="NCBI Taxonomy" id="1247867"/>
    <lineage>
        <taxon>Bacteria</taxon>
        <taxon>Pseudomonadati</taxon>
        <taxon>Pseudomonadota</taxon>
        <taxon>Alphaproteobacteria</taxon>
        <taxon>Rhodobacterales</taxon>
        <taxon>Roseobacteraceae</taxon>
        <taxon>Roseovarius</taxon>
    </lineage>
</organism>
<dbReference type="EMBL" id="FWFX01000001">
    <property type="protein sequence ID" value="SLN15873.1"/>
    <property type="molecule type" value="Genomic_DNA"/>
</dbReference>
<name>A0A1X6YBA3_9RHOB</name>
<sequence>MEHPVKFAHSMSKYSRHLKQIISYLYKESFMFLDTKKISQKSLTFIAALTVQIGCMSISAPASAQQAEQQRGIPFLTVRNETSANDRDPYFGKERGPLKAGWCDIGERWLGLPETVTEAAPFHIPEEILRVDDVRSGTPDSVMETLQETSPDNAPLLYTHGFYIDFEKGCRRATIMQENAKLQGRFLWFSWPSDGDLLNYTHDESDLYWSVPDLADAIFEMEETFGPQGVNLAGHSLGGRGMALALNEVALRKPDIRLGELVLLAPDMDFEIFARLLPRIRPIVSDITVYVAKADRPLALSATVHGYARLGETGNDVASLEGVEVIDLSELPVRSPTGHLYHVYNQEVGDDLNQLLNEGKRPHERSNMLYVGDNLWSLLPTE</sequence>
<gene>
    <name evidence="1" type="ORF">ROA7450_00377</name>
</gene>
<dbReference type="SUPFAM" id="SSF53474">
    <property type="entry name" value="alpha/beta-Hydrolases"/>
    <property type="match status" value="1"/>
</dbReference>
<evidence type="ECO:0008006" key="3">
    <source>
        <dbReference type="Google" id="ProtNLM"/>
    </source>
</evidence>
<dbReference type="Pfam" id="PF05990">
    <property type="entry name" value="DUF900"/>
    <property type="match status" value="1"/>
</dbReference>
<dbReference type="InterPro" id="IPR010297">
    <property type="entry name" value="DUF900_hydrolase"/>
</dbReference>
<evidence type="ECO:0000313" key="1">
    <source>
        <dbReference type="EMBL" id="SLN15873.1"/>
    </source>
</evidence>
<proteinExistence type="predicted"/>
<evidence type="ECO:0000313" key="2">
    <source>
        <dbReference type="Proteomes" id="UP000193061"/>
    </source>
</evidence>
<dbReference type="Proteomes" id="UP000193061">
    <property type="component" value="Unassembled WGS sequence"/>
</dbReference>
<dbReference type="PANTHER" id="PTHR36513:SF1">
    <property type="entry name" value="TRANSMEMBRANE PROTEIN"/>
    <property type="match status" value="1"/>
</dbReference>
<reference evidence="1 2" key="1">
    <citation type="submission" date="2017-03" db="EMBL/GenBank/DDBJ databases">
        <authorList>
            <person name="Afonso C.L."/>
            <person name="Miller P.J."/>
            <person name="Scott M.A."/>
            <person name="Spackman E."/>
            <person name="Goraichik I."/>
            <person name="Dimitrov K.M."/>
            <person name="Suarez D.L."/>
            <person name="Swayne D.E."/>
        </authorList>
    </citation>
    <scope>NUCLEOTIDE SEQUENCE [LARGE SCALE GENOMIC DNA]</scope>
    <source>
        <strain evidence="1 2">CECT 7450</strain>
    </source>
</reference>
<dbReference type="Gene3D" id="3.40.50.1820">
    <property type="entry name" value="alpha/beta hydrolase"/>
    <property type="match status" value="1"/>
</dbReference>
<dbReference type="AlphaFoldDB" id="A0A1X6YBA3"/>
<protein>
    <recommendedName>
        <fullName evidence="3">Alpha/beta hydrolase family protein</fullName>
    </recommendedName>
</protein>
<dbReference type="PANTHER" id="PTHR36513">
    <property type="entry name" value="ABC TRANSMEMBRANE TYPE-1 DOMAIN-CONTAINING PROTEIN"/>
    <property type="match status" value="1"/>
</dbReference>
<dbReference type="InterPro" id="IPR029058">
    <property type="entry name" value="AB_hydrolase_fold"/>
</dbReference>
<accession>A0A1X6YBA3</accession>
<keyword evidence="2" id="KW-1185">Reference proteome</keyword>